<dbReference type="SUPFAM" id="SSF52540">
    <property type="entry name" value="P-loop containing nucleoside triphosphate hydrolases"/>
    <property type="match status" value="1"/>
</dbReference>
<keyword evidence="11 13" id="KW-0443">Lipid metabolism</keyword>
<keyword evidence="14" id="KW-0472">Membrane</keyword>
<dbReference type="GO" id="GO:0009245">
    <property type="term" value="P:lipid A biosynthetic process"/>
    <property type="evidence" value="ECO:0007669"/>
    <property type="project" value="UniProtKB-UniRule"/>
</dbReference>
<keyword evidence="8 13" id="KW-0547">Nucleotide-binding</keyword>
<keyword evidence="14" id="KW-1133">Transmembrane helix</keyword>
<dbReference type="GO" id="GO:0005524">
    <property type="term" value="F:ATP binding"/>
    <property type="evidence" value="ECO:0007669"/>
    <property type="project" value="UniProtKB-UniRule"/>
</dbReference>
<evidence type="ECO:0000256" key="8">
    <source>
        <dbReference type="ARBA" id="ARBA00022741"/>
    </source>
</evidence>
<dbReference type="HAMAP" id="MF_00409">
    <property type="entry name" value="LpxK"/>
    <property type="match status" value="1"/>
</dbReference>
<dbReference type="NCBIfam" id="TIGR00682">
    <property type="entry name" value="lpxK"/>
    <property type="match status" value="1"/>
</dbReference>
<evidence type="ECO:0000256" key="6">
    <source>
        <dbReference type="ARBA" id="ARBA00022556"/>
    </source>
</evidence>
<keyword evidence="16" id="KW-1185">Reference proteome</keyword>
<keyword evidence="6 13" id="KW-0441">Lipid A biosynthesis</keyword>
<dbReference type="EMBL" id="PIQF01000001">
    <property type="protein sequence ID" value="RUO77799.1"/>
    <property type="molecule type" value="Genomic_DNA"/>
</dbReference>
<keyword evidence="5 13" id="KW-0444">Lipid biosynthesis</keyword>
<protein>
    <recommendedName>
        <fullName evidence="4 13">Tetraacyldisaccharide 4'-kinase</fullName>
        <ecNumber evidence="3 13">2.7.1.130</ecNumber>
    </recommendedName>
    <alternativeName>
        <fullName evidence="12 13">Lipid A 4'-kinase</fullName>
    </alternativeName>
</protein>
<keyword evidence="9 13" id="KW-0418">Kinase</keyword>
<evidence type="ECO:0000256" key="9">
    <source>
        <dbReference type="ARBA" id="ARBA00022777"/>
    </source>
</evidence>
<evidence type="ECO:0000256" key="7">
    <source>
        <dbReference type="ARBA" id="ARBA00022679"/>
    </source>
</evidence>
<evidence type="ECO:0000313" key="16">
    <source>
        <dbReference type="Proteomes" id="UP000287908"/>
    </source>
</evidence>
<comment type="catalytic activity">
    <reaction evidence="13">
        <text>a lipid A disaccharide + ATP = a lipid IVA + ADP + H(+)</text>
        <dbReference type="Rhea" id="RHEA:67840"/>
        <dbReference type="ChEBI" id="CHEBI:15378"/>
        <dbReference type="ChEBI" id="CHEBI:30616"/>
        <dbReference type="ChEBI" id="CHEBI:176343"/>
        <dbReference type="ChEBI" id="CHEBI:176425"/>
        <dbReference type="ChEBI" id="CHEBI:456216"/>
        <dbReference type="EC" id="2.7.1.130"/>
    </reaction>
</comment>
<dbReference type="GO" id="GO:0009244">
    <property type="term" value="P:lipopolysaccharide core region biosynthetic process"/>
    <property type="evidence" value="ECO:0007669"/>
    <property type="project" value="TreeGrafter"/>
</dbReference>
<evidence type="ECO:0000256" key="14">
    <source>
        <dbReference type="SAM" id="Phobius"/>
    </source>
</evidence>
<sequence length="325" mass="37288">MWLQHRWYDKRLHPLLYLLTPLSLLFWLLTNVRRSLYWLRVLPSYRAGIPVIVVGNISVGGTGKTPMTLALVKFLREEGFNPGIVSRGYGANTKYPHDVQPNESAKVVGDEPLMLRKKSDCPVVISPKRGAAIKELRRLHSKVDIIVSDDGLQHYAMKRDIELILIDAERGVGNGWLLPCGPLREGPWRLKGAEWVVSLYAQHPFARYVCKVESKDWYRVKDDKQVEKPTQQCYAVAGIGNPHRFFHSLRQQQLDLADCIEFADHHEFSADDFAKLGDKPVLMTEKDAAKCRDFAASNWYYQPIETRLPDDFTASLAKRLRKFKD</sequence>
<proteinExistence type="inferred from homology"/>
<comment type="similarity">
    <text evidence="13">Belongs to the LpxK family.</text>
</comment>
<dbReference type="Proteomes" id="UP000287908">
    <property type="component" value="Unassembled WGS sequence"/>
</dbReference>
<evidence type="ECO:0000256" key="3">
    <source>
        <dbReference type="ARBA" id="ARBA00012071"/>
    </source>
</evidence>
<evidence type="ECO:0000256" key="12">
    <source>
        <dbReference type="ARBA" id="ARBA00029757"/>
    </source>
</evidence>
<evidence type="ECO:0000256" key="1">
    <source>
        <dbReference type="ARBA" id="ARBA00002274"/>
    </source>
</evidence>
<comment type="pathway">
    <text evidence="2 13">Glycolipid biosynthesis; lipid IV(A) biosynthesis; lipid IV(A) from (3R)-3-hydroxytetradecanoyl-[acyl-carrier-protein] and UDP-N-acetyl-alpha-D-glucosamine: step 6/6.</text>
</comment>
<dbReference type="Pfam" id="PF02606">
    <property type="entry name" value="LpxK"/>
    <property type="match status" value="1"/>
</dbReference>
<feature type="transmembrane region" description="Helical" evidence="14">
    <location>
        <begin position="12"/>
        <end position="30"/>
    </location>
</feature>
<feature type="binding site" evidence="13">
    <location>
        <begin position="58"/>
        <end position="65"/>
    </location>
    <ligand>
        <name>ATP</name>
        <dbReference type="ChEBI" id="CHEBI:30616"/>
    </ligand>
</feature>
<keyword evidence="14" id="KW-0812">Transmembrane</keyword>
<evidence type="ECO:0000256" key="2">
    <source>
        <dbReference type="ARBA" id="ARBA00004870"/>
    </source>
</evidence>
<dbReference type="AlphaFoldDB" id="A0A432ZIN6"/>
<dbReference type="GO" id="GO:0009029">
    <property type="term" value="F:lipid-A 4'-kinase activity"/>
    <property type="evidence" value="ECO:0007669"/>
    <property type="project" value="UniProtKB-UniRule"/>
</dbReference>
<dbReference type="OrthoDB" id="9766423at2"/>
<dbReference type="UniPathway" id="UPA00359">
    <property type="reaction ID" value="UER00482"/>
</dbReference>
<accession>A0A432ZIN6</accession>
<name>A0A432ZIN6_9GAMM</name>
<evidence type="ECO:0000256" key="10">
    <source>
        <dbReference type="ARBA" id="ARBA00022840"/>
    </source>
</evidence>
<dbReference type="GO" id="GO:0005886">
    <property type="term" value="C:plasma membrane"/>
    <property type="evidence" value="ECO:0007669"/>
    <property type="project" value="TreeGrafter"/>
</dbReference>
<evidence type="ECO:0000256" key="5">
    <source>
        <dbReference type="ARBA" id="ARBA00022516"/>
    </source>
</evidence>
<evidence type="ECO:0000256" key="11">
    <source>
        <dbReference type="ARBA" id="ARBA00023098"/>
    </source>
</evidence>
<keyword evidence="10 13" id="KW-0067">ATP-binding</keyword>
<comment type="caution">
    <text evidence="15">The sequence shown here is derived from an EMBL/GenBank/DDBJ whole genome shotgun (WGS) entry which is preliminary data.</text>
</comment>
<evidence type="ECO:0000313" key="15">
    <source>
        <dbReference type="EMBL" id="RUO77799.1"/>
    </source>
</evidence>
<dbReference type="PANTHER" id="PTHR42724:SF1">
    <property type="entry name" value="TETRAACYLDISACCHARIDE 4'-KINASE, MITOCHONDRIAL-RELATED"/>
    <property type="match status" value="1"/>
</dbReference>
<dbReference type="PANTHER" id="PTHR42724">
    <property type="entry name" value="TETRAACYLDISACCHARIDE 4'-KINASE"/>
    <property type="match status" value="1"/>
</dbReference>
<evidence type="ECO:0000256" key="4">
    <source>
        <dbReference type="ARBA" id="ARBA00016436"/>
    </source>
</evidence>
<dbReference type="EC" id="2.7.1.130" evidence="3 13"/>
<dbReference type="InterPro" id="IPR003758">
    <property type="entry name" value="LpxK"/>
</dbReference>
<keyword evidence="7 13" id="KW-0808">Transferase</keyword>
<dbReference type="InterPro" id="IPR027417">
    <property type="entry name" value="P-loop_NTPase"/>
</dbReference>
<reference evidence="15 16" key="1">
    <citation type="journal article" date="2011" name="Front. Microbiol.">
        <title>Genomic signatures of strain selection and enhancement in Bacillus atrophaeus var. globigii, a historical biowarfare simulant.</title>
        <authorList>
            <person name="Gibbons H.S."/>
            <person name="Broomall S.M."/>
            <person name="McNew L.A."/>
            <person name="Daligault H."/>
            <person name="Chapman C."/>
            <person name="Bruce D."/>
            <person name="Karavis M."/>
            <person name="Krepps M."/>
            <person name="McGregor P.A."/>
            <person name="Hong C."/>
            <person name="Park K.H."/>
            <person name="Akmal A."/>
            <person name="Feldman A."/>
            <person name="Lin J.S."/>
            <person name="Chang W.E."/>
            <person name="Higgs B.W."/>
            <person name="Demirev P."/>
            <person name="Lindquist J."/>
            <person name="Liem A."/>
            <person name="Fochler E."/>
            <person name="Read T.D."/>
            <person name="Tapia R."/>
            <person name="Johnson S."/>
            <person name="Bishop-Lilly K.A."/>
            <person name="Detter C."/>
            <person name="Han C."/>
            <person name="Sozhamannan S."/>
            <person name="Rosenzweig C.N."/>
            <person name="Skowronski E.W."/>
        </authorList>
    </citation>
    <scope>NUCLEOTIDE SEQUENCE [LARGE SCALE GENOMIC DNA]</scope>
    <source>
        <strain evidence="15 16">CL-SP19</strain>
    </source>
</reference>
<gene>
    <name evidence="13" type="primary">lpxK</name>
    <name evidence="15" type="ORF">CWI81_04785</name>
</gene>
<comment type="function">
    <text evidence="1 13">Transfers the gamma-phosphate of ATP to the 4'-position of a tetraacyldisaccharide 1-phosphate intermediate (termed DS-1-P) to form tetraacyldisaccharide 1,4'-bis-phosphate (lipid IVA).</text>
</comment>
<dbReference type="RefSeq" id="WP_126784101.1">
    <property type="nucleotide sequence ID" value="NZ_PIQF01000001.1"/>
</dbReference>
<evidence type="ECO:0000256" key="13">
    <source>
        <dbReference type="HAMAP-Rule" id="MF_00409"/>
    </source>
</evidence>
<organism evidence="15 16">
    <name type="scientific">Idiomarina seosinensis</name>
    <dbReference type="NCBI Taxonomy" id="281739"/>
    <lineage>
        <taxon>Bacteria</taxon>
        <taxon>Pseudomonadati</taxon>
        <taxon>Pseudomonadota</taxon>
        <taxon>Gammaproteobacteria</taxon>
        <taxon>Alteromonadales</taxon>
        <taxon>Idiomarinaceae</taxon>
        <taxon>Idiomarina</taxon>
    </lineage>
</organism>